<evidence type="ECO:0000256" key="2">
    <source>
        <dbReference type="ARBA" id="ARBA00011738"/>
    </source>
</evidence>
<feature type="active site" description="Proton acceptor" evidence="10">
    <location>
        <position position="77"/>
    </location>
</feature>
<evidence type="ECO:0000256" key="7">
    <source>
        <dbReference type="ARBA" id="ARBA00023080"/>
    </source>
</evidence>
<evidence type="ECO:0000256" key="9">
    <source>
        <dbReference type="ARBA" id="ARBA00052017"/>
    </source>
</evidence>
<dbReference type="GO" id="GO:0009146">
    <property type="term" value="P:purine nucleoside triphosphate catabolic process"/>
    <property type="evidence" value="ECO:0007669"/>
    <property type="project" value="UniProtKB-UniRule"/>
</dbReference>
<dbReference type="NCBIfam" id="TIGR00042">
    <property type="entry name" value="RdgB/HAM1 family non-canonical purine NTP pyrophosphatase"/>
    <property type="match status" value="1"/>
</dbReference>
<name>A0A918NIG0_9PROT</name>
<dbReference type="Proteomes" id="UP000600865">
    <property type="component" value="Unassembled WGS sequence"/>
</dbReference>
<keyword evidence="7 10" id="KW-0546">Nucleotide metabolism</keyword>
<dbReference type="InterPro" id="IPR029001">
    <property type="entry name" value="ITPase-like_fam"/>
</dbReference>
<dbReference type="InterPro" id="IPR020922">
    <property type="entry name" value="dITP/XTP_pyrophosphatase"/>
</dbReference>
<dbReference type="GO" id="GO:0000166">
    <property type="term" value="F:nucleotide binding"/>
    <property type="evidence" value="ECO:0007669"/>
    <property type="project" value="UniProtKB-KW"/>
</dbReference>
<reference evidence="12 13" key="1">
    <citation type="journal article" date="2014" name="Int. J. Syst. Evol. Microbiol.">
        <title>Complete genome sequence of Corynebacterium casei LMG S-19264T (=DSM 44701T), isolated from a smear-ripened cheese.</title>
        <authorList>
            <consortium name="US DOE Joint Genome Institute (JGI-PGF)"/>
            <person name="Walter F."/>
            <person name="Albersmeier A."/>
            <person name="Kalinowski J."/>
            <person name="Ruckert C."/>
        </authorList>
    </citation>
    <scope>NUCLEOTIDE SEQUENCE [LARGE SCALE GENOMIC DNA]</scope>
    <source>
        <strain evidence="12 13">KCTC 23968</strain>
    </source>
</reference>
<keyword evidence="5 10" id="KW-0378">Hydrolase</keyword>
<gene>
    <name evidence="12" type="ORF">GCM10011309_27180</name>
</gene>
<dbReference type="FunFam" id="3.90.950.10:FF:000001">
    <property type="entry name" value="dITP/XTP pyrophosphatase"/>
    <property type="match status" value="1"/>
</dbReference>
<dbReference type="GO" id="GO:0036220">
    <property type="term" value="F:ITP diphosphatase activity"/>
    <property type="evidence" value="ECO:0007669"/>
    <property type="project" value="UniProtKB-UniRule"/>
</dbReference>
<keyword evidence="13" id="KW-1185">Reference proteome</keyword>
<dbReference type="GO" id="GO:0046872">
    <property type="term" value="F:metal ion binding"/>
    <property type="evidence" value="ECO:0007669"/>
    <property type="project" value="UniProtKB-KW"/>
</dbReference>
<comment type="catalytic activity">
    <reaction evidence="8 10">
        <text>dITP + H2O = dIMP + diphosphate + H(+)</text>
        <dbReference type="Rhea" id="RHEA:28342"/>
        <dbReference type="ChEBI" id="CHEBI:15377"/>
        <dbReference type="ChEBI" id="CHEBI:15378"/>
        <dbReference type="ChEBI" id="CHEBI:33019"/>
        <dbReference type="ChEBI" id="CHEBI:61194"/>
        <dbReference type="ChEBI" id="CHEBI:61382"/>
        <dbReference type="EC" id="3.6.1.66"/>
    </reaction>
</comment>
<comment type="function">
    <text evidence="10">Pyrophosphatase that catalyzes the hydrolysis of nucleoside triphosphates to their monophosphate derivatives, with a high preference for the non-canonical purine nucleotides XTP (xanthosine triphosphate), dITP (deoxyinosine triphosphate) and ITP. Seems to function as a house-cleaning enzyme that removes non-canonical purine nucleotides from the nucleotide pool, thus preventing their incorporation into DNA/RNA and avoiding chromosomal lesions.</text>
</comment>
<dbReference type="GO" id="GO:0035870">
    <property type="term" value="F:dITP diphosphatase activity"/>
    <property type="evidence" value="ECO:0007669"/>
    <property type="project" value="UniProtKB-UniRule"/>
</dbReference>
<evidence type="ECO:0000256" key="5">
    <source>
        <dbReference type="ARBA" id="ARBA00022801"/>
    </source>
</evidence>
<evidence type="ECO:0000313" key="12">
    <source>
        <dbReference type="EMBL" id="GGX75505.1"/>
    </source>
</evidence>
<feature type="binding site" evidence="10">
    <location>
        <begin position="168"/>
        <end position="171"/>
    </location>
    <ligand>
        <name>substrate</name>
    </ligand>
</feature>
<evidence type="ECO:0000256" key="8">
    <source>
        <dbReference type="ARBA" id="ARBA00051875"/>
    </source>
</evidence>
<dbReference type="AlphaFoldDB" id="A0A918NIG0"/>
<accession>A0A918NIG0</accession>
<proteinExistence type="inferred from homology"/>
<organism evidence="12 13">
    <name type="scientific">Litorimonas cladophorae</name>
    <dbReference type="NCBI Taxonomy" id="1220491"/>
    <lineage>
        <taxon>Bacteria</taxon>
        <taxon>Pseudomonadati</taxon>
        <taxon>Pseudomonadota</taxon>
        <taxon>Alphaproteobacteria</taxon>
        <taxon>Maricaulales</taxon>
        <taxon>Robiginitomaculaceae</taxon>
    </lineage>
</organism>
<comment type="caution">
    <text evidence="12">The sequence shown here is derived from an EMBL/GenBank/DDBJ whole genome shotgun (WGS) entry which is preliminary data.</text>
</comment>
<feature type="binding site" evidence="10">
    <location>
        <position position="48"/>
    </location>
    <ligand>
        <name>Mg(2+)</name>
        <dbReference type="ChEBI" id="CHEBI:18420"/>
    </ligand>
</feature>
<dbReference type="PANTHER" id="PTHR11067:SF9">
    <property type="entry name" value="INOSINE TRIPHOSPHATE PYROPHOSPHATASE"/>
    <property type="match status" value="1"/>
</dbReference>
<dbReference type="Gene3D" id="3.90.950.10">
    <property type="match status" value="1"/>
</dbReference>
<dbReference type="InterPro" id="IPR002637">
    <property type="entry name" value="RdgB/HAM1"/>
</dbReference>
<evidence type="ECO:0000256" key="4">
    <source>
        <dbReference type="ARBA" id="ARBA00022741"/>
    </source>
</evidence>
<protein>
    <recommendedName>
        <fullName evidence="10">dITP/XTP pyrophosphatase</fullName>
        <ecNumber evidence="10">3.6.1.66</ecNumber>
    </recommendedName>
    <alternativeName>
        <fullName evidence="10">Non-canonical purine NTP pyrophosphatase</fullName>
    </alternativeName>
    <alternativeName>
        <fullName evidence="10">Non-standard purine NTP pyrophosphatase</fullName>
    </alternativeName>
    <alternativeName>
        <fullName evidence="10">Nucleoside-triphosphate diphosphatase</fullName>
    </alternativeName>
    <alternativeName>
        <fullName evidence="10">Nucleoside-triphosphate pyrophosphatase</fullName>
        <shortName evidence="10">NTPase</shortName>
    </alternativeName>
</protein>
<feature type="binding site" evidence="10">
    <location>
        <position position="77"/>
    </location>
    <ligand>
        <name>Mg(2+)</name>
        <dbReference type="ChEBI" id="CHEBI:18420"/>
    </ligand>
</feature>
<comment type="catalytic activity">
    <reaction evidence="10">
        <text>ITP + H2O = IMP + diphosphate + H(+)</text>
        <dbReference type="Rhea" id="RHEA:29399"/>
        <dbReference type="ChEBI" id="CHEBI:15377"/>
        <dbReference type="ChEBI" id="CHEBI:15378"/>
        <dbReference type="ChEBI" id="CHEBI:33019"/>
        <dbReference type="ChEBI" id="CHEBI:58053"/>
        <dbReference type="ChEBI" id="CHEBI:61402"/>
        <dbReference type="EC" id="3.6.1.66"/>
    </reaction>
</comment>
<dbReference type="EMBL" id="BMYV01000003">
    <property type="protein sequence ID" value="GGX75505.1"/>
    <property type="molecule type" value="Genomic_DNA"/>
</dbReference>
<dbReference type="GO" id="GO:0005829">
    <property type="term" value="C:cytosol"/>
    <property type="evidence" value="ECO:0007669"/>
    <property type="project" value="TreeGrafter"/>
</dbReference>
<comment type="subunit">
    <text evidence="2 10">Homodimer.</text>
</comment>
<dbReference type="PANTHER" id="PTHR11067">
    <property type="entry name" value="INOSINE TRIPHOSPHATE PYROPHOSPHATASE/HAM1 PROTEIN"/>
    <property type="match status" value="1"/>
</dbReference>
<feature type="binding site" evidence="10">
    <location>
        <begin position="16"/>
        <end position="21"/>
    </location>
    <ligand>
        <name>substrate</name>
    </ligand>
</feature>
<keyword evidence="6 10" id="KW-0460">Magnesium</keyword>
<comment type="similarity">
    <text evidence="1 10 11">Belongs to the HAM1 NTPase family.</text>
</comment>
<feature type="binding site" evidence="10">
    <location>
        <position position="78"/>
    </location>
    <ligand>
        <name>substrate</name>
    </ligand>
</feature>
<evidence type="ECO:0000256" key="1">
    <source>
        <dbReference type="ARBA" id="ARBA00008023"/>
    </source>
</evidence>
<dbReference type="HAMAP" id="MF_01405">
    <property type="entry name" value="Non_canon_purine_NTPase"/>
    <property type="match status" value="1"/>
</dbReference>
<dbReference type="CDD" id="cd00515">
    <property type="entry name" value="HAM1"/>
    <property type="match status" value="1"/>
</dbReference>
<comment type="catalytic activity">
    <reaction evidence="9 10">
        <text>XTP + H2O = XMP + diphosphate + H(+)</text>
        <dbReference type="Rhea" id="RHEA:28610"/>
        <dbReference type="ChEBI" id="CHEBI:15377"/>
        <dbReference type="ChEBI" id="CHEBI:15378"/>
        <dbReference type="ChEBI" id="CHEBI:33019"/>
        <dbReference type="ChEBI" id="CHEBI:57464"/>
        <dbReference type="ChEBI" id="CHEBI:61314"/>
        <dbReference type="EC" id="3.6.1.66"/>
    </reaction>
</comment>
<evidence type="ECO:0000256" key="3">
    <source>
        <dbReference type="ARBA" id="ARBA00022723"/>
    </source>
</evidence>
<dbReference type="SUPFAM" id="SSF52972">
    <property type="entry name" value="ITPase-like"/>
    <property type="match status" value="1"/>
</dbReference>
<sequence>MTKHALKPSTKIVVASHNAGKVREIRDLLAPFGLITVSAAELNLPEPEETETTFAGNARLKAVAAADASGLPALSDDSGLAVDALNGEPGIYAARWAELPRIEAETYGQRRDFDMAMWHVNDKLGDTKNRNARFICALCLAWPKGETFVYEGTVEGEMIWPPRGEKGFGYDPMFQQLGQTKTFAEIDPAAKHAVSHRADAFAKFLADQFPDHDA</sequence>
<comment type="cofactor">
    <cofactor evidence="10">
        <name>Mg(2+)</name>
        <dbReference type="ChEBI" id="CHEBI:18420"/>
    </cofactor>
    <text evidence="10">Binds 1 Mg(2+) ion per subunit.</text>
</comment>
<evidence type="ECO:0000256" key="10">
    <source>
        <dbReference type="HAMAP-Rule" id="MF_01405"/>
    </source>
</evidence>
<feature type="binding site" evidence="10">
    <location>
        <begin position="196"/>
        <end position="197"/>
    </location>
    <ligand>
        <name>substrate</name>
    </ligand>
</feature>
<feature type="binding site" evidence="10">
    <location>
        <position position="191"/>
    </location>
    <ligand>
        <name>substrate</name>
    </ligand>
</feature>
<evidence type="ECO:0000256" key="11">
    <source>
        <dbReference type="RuleBase" id="RU003781"/>
    </source>
</evidence>
<dbReference type="GO" id="GO:0009117">
    <property type="term" value="P:nucleotide metabolic process"/>
    <property type="evidence" value="ECO:0007669"/>
    <property type="project" value="UniProtKB-KW"/>
</dbReference>
<dbReference type="GO" id="GO:0036222">
    <property type="term" value="F:XTP diphosphatase activity"/>
    <property type="evidence" value="ECO:0007669"/>
    <property type="project" value="UniProtKB-UniRule"/>
</dbReference>
<keyword evidence="4 10" id="KW-0547">Nucleotide-binding</keyword>
<dbReference type="GO" id="GO:0017111">
    <property type="term" value="F:ribonucleoside triphosphate phosphatase activity"/>
    <property type="evidence" value="ECO:0007669"/>
    <property type="project" value="InterPro"/>
</dbReference>
<dbReference type="Pfam" id="PF01725">
    <property type="entry name" value="Ham1p_like"/>
    <property type="match status" value="1"/>
</dbReference>
<keyword evidence="3 10" id="KW-0479">Metal-binding</keyword>
<dbReference type="RefSeq" id="WP_189587091.1">
    <property type="nucleotide sequence ID" value="NZ_BMYV01000003.1"/>
</dbReference>
<evidence type="ECO:0000313" key="13">
    <source>
        <dbReference type="Proteomes" id="UP000600865"/>
    </source>
</evidence>
<evidence type="ECO:0000256" key="6">
    <source>
        <dbReference type="ARBA" id="ARBA00022842"/>
    </source>
</evidence>
<dbReference type="EC" id="3.6.1.66" evidence="10"/>